<evidence type="ECO:0000313" key="3">
    <source>
        <dbReference type="Proteomes" id="UP000075243"/>
    </source>
</evidence>
<keyword evidence="3" id="KW-1185">Reference proteome</keyword>
<name>A0A151RTL1_CAJCA</name>
<organism evidence="2 3">
    <name type="scientific">Cajanus cajan</name>
    <name type="common">Pigeon pea</name>
    <name type="synonym">Cajanus indicus</name>
    <dbReference type="NCBI Taxonomy" id="3821"/>
    <lineage>
        <taxon>Eukaryota</taxon>
        <taxon>Viridiplantae</taxon>
        <taxon>Streptophyta</taxon>
        <taxon>Embryophyta</taxon>
        <taxon>Tracheophyta</taxon>
        <taxon>Spermatophyta</taxon>
        <taxon>Magnoliopsida</taxon>
        <taxon>eudicotyledons</taxon>
        <taxon>Gunneridae</taxon>
        <taxon>Pentapetalae</taxon>
        <taxon>rosids</taxon>
        <taxon>fabids</taxon>
        <taxon>Fabales</taxon>
        <taxon>Fabaceae</taxon>
        <taxon>Papilionoideae</taxon>
        <taxon>50 kb inversion clade</taxon>
        <taxon>NPAAA clade</taxon>
        <taxon>indigoferoid/millettioid clade</taxon>
        <taxon>Phaseoleae</taxon>
        <taxon>Cajanus</taxon>
    </lineage>
</organism>
<dbReference type="SUPFAM" id="SSF56672">
    <property type="entry name" value="DNA/RNA polymerases"/>
    <property type="match status" value="1"/>
</dbReference>
<dbReference type="InterPro" id="IPR043502">
    <property type="entry name" value="DNA/RNA_pol_sf"/>
</dbReference>
<dbReference type="PANTHER" id="PTHR31635:SF196">
    <property type="entry name" value="REVERSE TRANSCRIPTASE DOMAIN-CONTAINING PROTEIN-RELATED"/>
    <property type="match status" value="1"/>
</dbReference>
<dbReference type="Pfam" id="PF00078">
    <property type="entry name" value="RVT_1"/>
    <property type="match status" value="1"/>
</dbReference>
<sequence length="135" mass="15534">MVTSFYKNLFTDPDEFQPSRGIRQGDPLSPYIFVLCMERLFHLIDIAVSHQLWKPIRLSKRGLPLAYLAFADDLILFSEASLDQVDIIQSCLEEFCRSSEKKINHDKSRIFFSKNVGCAVKSEISLVSDFKELII</sequence>
<protein>
    <submittedName>
        <fullName evidence="2">Retrovirus-related Pol polyprotein from type-2 retrotransposable element R2DM</fullName>
    </submittedName>
</protein>
<feature type="domain" description="Reverse transcriptase" evidence="1">
    <location>
        <begin position="1"/>
        <end position="135"/>
    </location>
</feature>
<proteinExistence type="predicted"/>
<dbReference type="Gramene" id="C.cajan_28482.t">
    <property type="protein sequence ID" value="C.cajan_28482.t"/>
    <property type="gene ID" value="C.cajan_28482"/>
</dbReference>
<dbReference type="AlphaFoldDB" id="A0A151RTL1"/>
<evidence type="ECO:0000259" key="1">
    <source>
        <dbReference type="PROSITE" id="PS50878"/>
    </source>
</evidence>
<reference evidence="2" key="1">
    <citation type="journal article" date="2012" name="Nat. Biotechnol.">
        <title>Draft genome sequence of pigeonpea (Cajanus cajan), an orphan legume crop of resource-poor farmers.</title>
        <authorList>
            <person name="Varshney R.K."/>
            <person name="Chen W."/>
            <person name="Li Y."/>
            <person name="Bharti A.K."/>
            <person name="Saxena R.K."/>
            <person name="Schlueter J.A."/>
            <person name="Donoghue M.T."/>
            <person name="Azam S."/>
            <person name="Fan G."/>
            <person name="Whaley A.M."/>
            <person name="Farmer A.D."/>
            <person name="Sheridan J."/>
            <person name="Iwata A."/>
            <person name="Tuteja R."/>
            <person name="Penmetsa R.V."/>
            <person name="Wu W."/>
            <person name="Upadhyaya H.D."/>
            <person name="Yang S.P."/>
            <person name="Shah T."/>
            <person name="Saxena K.B."/>
            <person name="Michael T."/>
            <person name="McCombie W.R."/>
            <person name="Yang B."/>
            <person name="Zhang G."/>
            <person name="Yang H."/>
            <person name="Wang J."/>
            <person name="Spillane C."/>
            <person name="Cook D.R."/>
            <person name="May G.D."/>
            <person name="Xu X."/>
            <person name="Jackson S.A."/>
        </authorList>
    </citation>
    <scope>NUCLEOTIDE SEQUENCE [LARGE SCALE GENOMIC DNA]</scope>
</reference>
<accession>A0A151RTL1</accession>
<dbReference type="Proteomes" id="UP000075243">
    <property type="component" value="Unassembled WGS sequence"/>
</dbReference>
<dbReference type="PANTHER" id="PTHR31635">
    <property type="entry name" value="REVERSE TRANSCRIPTASE DOMAIN-CONTAINING PROTEIN-RELATED"/>
    <property type="match status" value="1"/>
</dbReference>
<dbReference type="InterPro" id="IPR000477">
    <property type="entry name" value="RT_dom"/>
</dbReference>
<evidence type="ECO:0000313" key="2">
    <source>
        <dbReference type="EMBL" id="KYP45879.1"/>
    </source>
</evidence>
<dbReference type="PROSITE" id="PS50878">
    <property type="entry name" value="RT_POL"/>
    <property type="match status" value="1"/>
</dbReference>
<dbReference type="EMBL" id="KQ483576">
    <property type="protein sequence ID" value="KYP45879.1"/>
    <property type="molecule type" value="Genomic_DNA"/>
</dbReference>
<gene>
    <name evidence="2" type="ORF">KK1_032558</name>
</gene>